<comment type="caution">
    <text evidence="1">The sequence shown here is derived from an EMBL/GenBank/DDBJ whole genome shotgun (WGS) entry which is preliminary data.</text>
</comment>
<organism evidence="1 2">
    <name type="scientific">Brachybacterium hainanense</name>
    <dbReference type="NCBI Taxonomy" id="1541174"/>
    <lineage>
        <taxon>Bacteria</taxon>
        <taxon>Bacillati</taxon>
        <taxon>Actinomycetota</taxon>
        <taxon>Actinomycetes</taxon>
        <taxon>Micrococcales</taxon>
        <taxon>Dermabacteraceae</taxon>
        <taxon>Brachybacterium</taxon>
    </lineage>
</organism>
<dbReference type="RefSeq" id="WP_376979945.1">
    <property type="nucleotide sequence ID" value="NZ_JBHLSV010000008.1"/>
</dbReference>
<proteinExistence type="predicted"/>
<accession>A0ABV6RB45</accession>
<name>A0ABV6RB45_9MICO</name>
<dbReference type="EMBL" id="JBHLSV010000008">
    <property type="protein sequence ID" value="MFC0674011.1"/>
    <property type="molecule type" value="Genomic_DNA"/>
</dbReference>
<sequence>MNPGRLLDEILVNGEIVGAIFEDAEADLFVVALADGTVLERRNFDAAALALRSALGLPDEEPEESEQEVAA</sequence>
<dbReference type="Proteomes" id="UP001589793">
    <property type="component" value="Unassembled WGS sequence"/>
</dbReference>
<keyword evidence="2" id="KW-1185">Reference proteome</keyword>
<evidence type="ECO:0000313" key="1">
    <source>
        <dbReference type="EMBL" id="MFC0674011.1"/>
    </source>
</evidence>
<protein>
    <submittedName>
        <fullName evidence="1">Uncharacterized protein</fullName>
    </submittedName>
</protein>
<gene>
    <name evidence="1" type="ORF">ACFFF6_08600</name>
</gene>
<evidence type="ECO:0000313" key="2">
    <source>
        <dbReference type="Proteomes" id="UP001589793"/>
    </source>
</evidence>
<reference evidence="1 2" key="1">
    <citation type="submission" date="2024-09" db="EMBL/GenBank/DDBJ databases">
        <authorList>
            <person name="Sun Q."/>
            <person name="Mori K."/>
        </authorList>
    </citation>
    <scope>NUCLEOTIDE SEQUENCE [LARGE SCALE GENOMIC DNA]</scope>
    <source>
        <strain evidence="1 2">CICC 10874</strain>
    </source>
</reference>